<accession>A0A0F8WIV2</accession>
<name>A0A0F8WIV2_9ZZZZ</name>
<dbReference type="EMBL" id="LAZR01069214">
    <property type="protein sequence ID" value="KKK48155.1"/>
    <property type="molecule type" value="Genomic_DNA"/>
</dbReference>
<sequence>IAGLNSLTGLDWKECANNNQLHRDLLRMTIDLGAPVNGLDQLESMLCDYQSLINGKYYVGHDIDRDQAQLELERIRNPILDILWEARQQIFDERLLGEIGGWSEVRSHLNGVYKNRRRIINDFSDIKVVETV</sequence>
<organism evidence="1">
    <name type="scientific">marine sediment metagenome</name>
    <dbReference type="NCBI Taxonomy" id="412755"/>
    <lineage>
        <taxon>unclassified sequences</taxon>
        <taxon>metagenomes</taxon>
        <taxon>ecological metagenomes</taxon>
    </lineage>
</organism>
<dbReference type="AlphaFoldDB" id="A0A0F8WIV2"/>
<proteinExistence type="predicted"/>
<feature type="non-terminal residue" evidence="1">
    <location>
        <position position="1"/>
    </location>
</feature>
<protein>
    <submittedName>
        <fullName evidence="1">Uncharacterized protein</fullName>
    </submittedName>
</protein>
<gene>
    <name evidence="1" type="ORF">LCGC14_3147990</name>
</gene>
<evidence type="ECO:0000313" key="1">
    <source>
        <dbReference type="EMBL" id="KKK48155.1"/>
    </source>
</evidence>
<reference evidence="1" key="1">
    <citation type="journal article" date="2015" name="Nature">
        <title>Complex archaea that bridge the gap between prokaryotes and eukaryotes.</title>
        <authorList>
            <person name="Spang A."/>
            <person name="Saw J.H."/>
            <person name="Jorgensen S.L."/>
            <person name="Zaremba-Niedzwiedzka K."/>
            <person name="Martijn J."/>
            <person name="Lind A.E."/>
            <person name="van Eijk R."/>
            <person name="Schleper C."/>
            <person name="Guy L."/>
            <person name="Ettema T.J."/>
        </authorList>
    </citation>
    <scope>NUCLEOTIDE SEQUENCE</scope>
</reference>
<comment type="caution">
    <text evidence="1">The sequence shown here is derived from an EMBL/GenBank/DDBJ whole genome shotgun (WGS) entry which is preliminary data.</text>
</comment>